<feature type="repeat" description="RCC1" evidence="2">
    <location>
        <begin position="828"/>
        <end position="886"/>
    </location>
</feature>
<gene>
    <name evidence="4" type="ORF">CAMP_LOCUS13050</name>
</gene>
<dbReference type="InterPro" id="IPR000408">
    <property type="entry name" value="Reg_chr_condens"/>
</dbReference>
<evidence type="ECO:0000313" key="4">
    <source>
        <dbReference type="EMBL" id="CAI5450413.1"/>
    </source>
</evidence>
<sequence length="1294" mass="142689">MMENPYCCSLELDELGADDAIIDYSVFSDDSFLLILLLTSKGETQAYLETGKDTKPRKNVVDIRSSCGISAAPLTICIGSQAAYVVFGLADGNLLVTPIKTIIDVTWGGSSWSTTNVIDLSLESVDICLATPTCTKCFTSNFPPRSMAVVANKAGNILLVDLQLRKCVSELKAPQSLHEIEILLDENSIELLVTGFTGAQWIIPIERNGRGFREVLTTCVPADLQVLEPATMQFFASEACGVVALDTQESCVGIYSTFNALANSSKRIYKVPPETWMVHSSDNVLFTVSANNEIRSAVHFGLNSVRLEYSLIRTSTEWRPLGLVAMAPKTGILAGIFVINERGLVRVEQSRNLTLARIASEFIFRLQTIQISPKTFGEIANAISIDLAQLQSQIIPEILAARQKTRGKLSQKELAQVLLIAKVTNHNLSDLLKMFANESMAEHLLPEVMNAIQTNPSKHENLMQKVVEMFVKRAQGFGGDLEKIRECDSELASFLSRHESLTQGAMDCTKSSLWKSTQVLLQRLQNAQNPKSTQETSANVLSFFAKNGLQIWKSANATDKLQIMSLICNLDWCQDKLSEQDGTKLCALLAGFQRDVKLASYHEMCLRVAMRNSGFLPKPCQILALVSSIYILAEKRAMNPANLPDFWPISAGNNCAVAIAEDDRLLVWGNFTNQQQKAMDLTGQQNKDELPKPELNLPRVLEYPGGRPRAVSCGAEHILVLSASGQLSAWGGNKFGQCGAGRTFRLHHLQQIDGPWPAIKKISAGQFHSGFVCHDGSVWMMGWGIYGQLGRGTRENRNVLEPVKIGLGLKIQDIQCGRAHTVLLTENGQVLVAGSGSYGQHGTNEDVKKAFSFRPLLGPGPGLKGPEEKVTMIASSYFHSICVTESGRIFEWGRNPQEIKMRIFVMKKLKSAALKNSAENSTKINLNLPATIPRDDLGLREVQHFLDAKISAISCGLQHCGLITENGTLYMWGKSLDYQLGGGNKTERLEPHQVFKPENTKWTQITCGNNHSIGTTTEGTIFGWGKNDFAQSKDGRRFMPTVDDSHFTHFPTIIPDLKIRTQKSAQNLDESIDEDKIMEKIRCADITVIQAVSRHLSIFEPVAENLAEEKENFEAAPKYSGEIGPLCAATAFIHLISGDLEKSIRMVEYLKRDRNTTPQSLSSLSSLIWEVMANHEDVQTRKALCAAFKNVPMSDSLRKGKQIAQLWPTVWNDDDCQNMLSIDEKIAMLDGFTTVTKPTNCATIPSSSLEVSSRIRVFSECSHAEPAIVGSPPECSSCIDEWTEKVRATLGAQI</sequence>
<dbReference type="InterPro" id="IPR009091">
    <property type="entry name" value="RCC1/BLIP-II"/>
</dbReference>
<dbReference type="Pfam" id="PF00415">
    <property type="entry name" value="RCC1"/>
    <property type="match status" value="1"/>
</dbReference>
<dbReference type="PROSITE" id="PS50012">
    <property type="entry name" value="RCC1_3"/>
    <property type="match status" value="3"/>
</dbReference>
<evidence type="ECO:0000256" key="2">
    <source>
        <dbReference type="PROSITE-ProRule" id="PRU00235"/>
    </source>
</evidence>
<evidence type="ECO:0000259" key="3">
    <source>
        <dbReference type="Pfam" id="PF25390"/>
    </source>
</evidence>
<dbReference type="PANTHER" id="PTHR22870:SF445">
    <property type="match status" value="1"/>
</dbReference>
<dbReference type="PANTHER" id="PTHR22870">
    <property type="entry name" value="REGULATOR OF CHROMOSOME CONDENSATION"/>
    <property type="match status" value="1"/>
</dbReference>
<comment type="caution">
    <text evidence="4">The sequence shown here is derived from an EMBL/GenBank/DDBJ whole genome shotgun (WGS) entry which is preliminary data.</text>
</comment>
<dbReference type="InterPro" id="IPR051210">
    <property type="entry name" value="Ub_ligase/GEF_domain"/>
</dbReference>
<dbReference type="PROSITE" id="PS00626">
    <property type="entry name" value="RCC1_2"/>
    <property type="match status" value="1"/>
</dbReference>
<dbReference type="Proteomes" id="UP001152747">
    <property type="component" value="Unassembled WGS sequence"/>
</dbReference>
<proteinExistence type="predicted"/>
<organism evidence="4 5">
    <name type="scientific">Caenorhabditis angaria</name>
    <dbReference type="NCBI Taxonomy" id="860376"/>
    <lineage>
        <taxon>Eukaryota</taxon>
        <taxon>Metazoa</taxon>
        <taxon>Ecdysozoa</taxon>
        <taxon>Nematoda</taxon>
        <taxon>Chromadorea</taxon>
        <taxon>Rhabditida</taxon>
        <taxon>Rhabditina</taxon>
        <taxon>Rhabditomorpha</taxon>
        <taxon>Rhabditoidea</taxon>
        <taxon>Rhabditidae</taxon>
        <taxon>Peloderinae</taxon>
        <taxon>Caenorhabditis</taxon>
    </lineage>
</organism>
<evidence type="ECO:0000313" key="5">
    <source>
        <dbReference type="Proteomes" id="UP001152747"/>
    </source>
</evidence>
<dbReference type="Pfam" id="PF25390">
    <property type="entry name" value="WD40_RLD"/>
    <property type="match status" value="1"/>
</dbReference>
<accession>A0A9P1N457</accession>
<feature type="repeat" description="RCC1" evidence="2">
    <location>
        <begin position="776"/>
        <end position="827"/>
    </location>
</feature>
<dbReference type="SUPFAM" id="SSF50985">
    <property type="entry name" value="RCC1/BLIP-II"/>
    <property type="match status" value="1"/>
</dbReference>
<keyword evidence="1" id="KW-0677">Repeat</keyword>
<feature type="domain" description="RCC1-like" evidence="3">
    <location>
        <begin position="646"/>
        <end position="896"/>
    </location>
</feature>
<reference evidence="4" key="1">
    <citation type="submission" date="2022-11" db="EMBL/GenBank/DDBJ databases">
        <authorList>
            <person name="Kikuchi T."/>
        </authorList>
    </citation>
    <scope>NUCLEOTIDE SEQUENCE</scope>
    <source>
        <strain evidence="4">PS1010</strain>
    </source>
</reference>
<name>A0A9P1N457_9PELO</name>
<feature type="repeat" description="RCC1" evidence="2">
    <location>
        <begin position="967"/>
        <end position="1018"/>
    </location>
</feature>
<dbReference type="InterPro" id="IPR058923">
    <property type="entry name" value="RCC1-like_dom"/>
</dbReference>
<keyword evidence="5" id="KW-1185">Reference proteome</keyword>
<dbReference type="EMBL" id="CANHGI010000005">
    <property type="protein sequence ID" value="CAI5450413.1"/>
    <property type="molecule type" value="Genomic_DNA"/>
</dbReference>
<dbReference type="OrthoDB" id="10256179at2759"/>
<protein>
    <recommendedName>
        <fullName evidence="3">RCC1-like domain-containing protein</fullName>
    </recommendedName>
</protein>
<evidence type="ECO:0000256" key="1">
    <source>
        <dbReference type="ARBA" id="ARBA00022737"/>
    </source>
</evidence>
<dbReference type="Gene3D" id="2.130.10.30">
    <property type="entry name" value="Regulator of chromosome condensation 1/beta-lactamase-inhibitor protein II"/>
    <property type="match status" value="2"/>
</dbReference>
<dbReference type="PRINTS" id="PR00633">
    <property type="entry name" value="RCCNDNSATION"/>
</dbReference>